<evidence type="ECO:0000256" key="1">
    <source>
        <dbReference type="ARBA" id="ARBA00004141"/>
    </source>
</evidence>
<feature type="transmembrane region" description="Helical" evidence="13">
    <location>
        <begin position="33"/>
        <end position="61"/>
    </location>
</feature>
<organism evidence="14 15">
    <name type="scientific">Megaselia scalaris</name>
    <name type="common">Humpbacked fly</name>
    <name type="synonym">Phora scalaris</name>
    <dbReference type="NCBI Taxonomy" id="36166"/>
    <lineage>
        <taxon>Eukaryota</taxon>
        <taxon>Metazoa</taxon>
        <taxon>Ecdysozoa</taxon>
        <taxon>Arthropoda</taxon>
        <taxon>Hexapoda</taxon>
        <taxon>Insecta</taxon>
        <taxon>Pterygota</taxon>
        <taxon>Neoptera</taxon>
        <taxon>Endopterygota</taxon>
        <taxon>Diptera</taxon>
        <taxon>Brachycera</taxon>
        <taxon>Muscomorpha</taxon>
        <taxon>Platypezoidea</taxon>
        <taxon>Phoridae</taxon>
        <taxon>Megaseliini</taxon>
        <taxon>Megaselia</taxon>
    </lineage>
</organism>
<evidence type="ECO:0000256" key="12">
    <source>
        <dbReference type="RuleBase" id="RU000679"/>
    </source>
</evidence>
<protein>
    <submittedName>
        <fullName evidence="14">Uncharacterized protein</fullName>
    </submittedName>
</protein>
<evidence type="ECO:0000256" key="7">
    <source>
        <dbReference type="ARBA" id="ARBA00023053"/>
    </source>
</evidence>
<evidence type="ECO:0000256" key="4">
    <source>
        <dbReference type="ARBA" id="ARBA00022461"/>
    </source>
</evidence>
<dbReference type="GO" id="GO:0016020">
    <property type="term" value="C:membrane"/>
    <property type="evidence" value="ECO:0007669"/>
    <property type="project" value="UniProtKB-SubCell"/>
</dbReference>
<dbReference type="GO" id="GO:0005272">
    <property type="term" value="F:sodium channel activity"/>
    <property type="evidence" value="ECO:0007669"/>
    <property type="project" value="UniProtKB-KW"/>
</dbReference>
<evidence type="ECO:0000313" key="14">
    <source>
        <dbReference type="EnsemblMetazoa" id="MESCA005021-PA"/>
    </source>
</evidence>
<dbReference type="HOGENOM" id="CLU_2725104_0_0_1"/>
<evidence type="ECO:0000256" key="8">
    <source>
        <dbReference type="ARBA" id="ARBA00023065"/>
    </source>
</evidence>
<dbReference type="AlphaFoldDB" id="T1GN77"/>
<dbReference type="InterPro" id="IPR001873">
    <property type="entry name" value="ENaC"/>
</dbReference>
<keyword evidence="5 12" id="KW-0812">Transmembrane</keyword>
<comment type="subcellular location">
    <subcellularLocation>
        <location evidence="1">Membrane</location>
        <topology evidence="1">Multi-pass membrane protein</topology>
    </subcellularLocation>
</comment>
<evidence type="ECO:0000256" key="6">
    <source>
        <dbReference type="ARBA" id="ARBA00022989"/>
    </source>
</evidence>
<keyword evidence="8 12" id="KW-0406">Ion transport</keyword>
<keyword evidence="7" id="KW-0915">Sodium</keyword>
<evidence type="ECO:0000256" key="9">
    <source>
        <dbReference type="ARBA" id="ARBA00023136"/>
    </source>
</evidence>
<dbReference type="EMBL" id="CAQQ02185749">
    <property type="status" value="NOT_ANNOTATED_CDS"/>
    <property type="molecule type" value="Genomic_DNA"/>
</dbReference>
<evidence type="ECO:0000256" key="2">
    <source>
        <dbReference type="ARBA" id="ARBA00007193"/>
    </source>
</evidence>
<keyword evidence="15" id="KW-1185">Reference proteome</keyword>
<accession>T1GN77</accession>
<evidence type="ECO:0000256" key="3">
    <source>
        <dbReference type="ARBA" id="ARBA00022448"/>
    </source>
</evidence>
<comment type="similarity">
    <text evidence="2 12">Belongs to the amiloride-sensitive sodium channel (TC 1.A.6) family.</text>
</comment>
<keyword evidence="11 12" id="KW-0407">Ion channel</keyword>
<name>T1GN77_MEGSC</name>
<dbReference type="Proteomes" id="UP000015102">
    <property type="component" value="Unassembled WGS sequence"/>
</dbReference>
<reference evidence="14" key="2">
    <citation type="submission" date="2015-06" db="UniProtKB">
        <authorList>
            <consortium name="EnsemblMetazoa"/>
        </authorList>
    </citation>
    <scope>IDENTIFICATION</scope>
</reference>
<keyword evidence="9 13" id="KW-0472">Membrane</keyword>
<keyword evidence="4 12" id="KW-0894">Sodium channel</keyword>
<proteinExistence type="inferred from homology"/>
<dbReference type="OMA" id="TIRMYTH"/>
<evidence type="ECO:0000256" key="10">
    <source>
        <dbReference type="ARBA" id="ARBA00023201"/>
    </source>
</evidence>
<keyword evidence="10 12" id="KW-0739">Sodium transport</keyword>
<keyword evidence="6 13" id="KW-1133">Transmembrane helix</keyword>
<evidence type="ECO:0000313" key="15">
    <source>
        <dbReference type="Proteomes" id="UP000015102"/>
    </source>
</evidence>
<keyword evidence="3 12" id="KW-0813">Transport</keyword>
<dbReference type="Pfam" id="PF00858">
    <property type="entry name" value="ASC"/>
    <property type="match status" value="1"/>
</dbReference>
<dbReference type="Gene3D" id="1.10.287.770">
    <property type="entry name" value="YojJ-like"/>
    <property type="match status" value="1"/>
</dbReference>
<evidence type="ECO:0000256" key="11">
    <source>
        <dbReference type="ARBA" id="ARBA00023303"/>
    </source>
</evidence>
<dbReference type="STRING" id="36166.T1GN77"/>
<dbReference type="EnsemblMetazoa" id="MESCA005021-RA">
    <property type="protein sequence ID" value="MESCA005021-PA"/>
    <property type="gene ID" value="MESCA005021"/>
</dbReference>
<reference evidence="15" key="1">
    <citation type="submission" date="2013-02" db="EMBL/GenBank/DDBJ databases">
        <authorList>
            <person name="Hughes D."/>
        </authorList>
    </citation>
    <scope>NUCLEOTIDE SEQUENCE</scope>
    <source>
        <strain>Durham</strain>
        <strain evidence="15">NC isolate 2 -- Noor lab</strain>
    </source>
</reference>
<evidence type="ECO:0000256" key="5">
    <source>
        <dbReference type="ARBA" id="ARBA00022692"/>
    </source>
</evidence>
<evidence type="ECO:0000256" key="13">
    <source>
        <dbReference type="SAM" id="Phobius"/>
    </source>
</evidence>
<sequence>MKQKLSTNLINSIFLESNFVAWKMYEGLGTSDFLANVGGILGLFLGISVMSISEIIYFFTIRMYTHYFGRRN</sequence>